<reference evidence="1 2" key="1">
    <citation type="submission" date="2018-01" db="EMBL/GenBank/DDBJ databases">
        <title>Pseudomonas phages infecting Pseudomonas sp. isolated from Prunus avium.</title>
        <authorList>
            <person name="Colberg O."/>
            <person name="Byth Carstens A."/>
        </authorList>
    </citation>
    <scope>NUCLEOTIDE SEQUENCE [LARGE SCALE GENOMIC DNA]</scope>
</reference>
<evidence type="ECO:0000313" key="2">
    <source>
        <dbReference type="Proteomes" id="UP000241341"/>
    </source>
</evidence>
<dbReference type="EMBL" id="MG775261">
    <property type="protein sequence ID" value="AUV61953.1"/>
    <property type="molecule type" value="Genomic_DNA"/>
</dbReference>
<sequence length="84" mass="8989">MRITDLPSIGIHSRSHDIRRDVAAVLSSIGIAKSRGVDVSDHVARFKQFIGACAKELKAIQAVEPTPLNGKAAPVQSELSLDDL</sequence>
<protein>
    <submittedName>
        <fullName evidence="1">Uncharacterized protein</fullName>
    </submittedName>
</protein>
<evidence type="ECO:0000313" key="1">
    <source>
        <dbReference type="EMBL" id="AUV61953.1"/>
    </source>
</evidence>
<organism evidence="1 2">
    <name type="scientific">Pseudomonas phage PollyC</name>
    <dbReference type="NCBI Taxonomy" id="2079290"/>
    <lineage>
        <taxon>Viruses</taxon>
        <taxon>Duplodnaviria</taxon>
        <taxon>Heunggongvirae</taxon>
        <taxon>Uroviricota</taxon>
        <taxon>Caudoviricetes</taxon>
        <taxon>Autographivirales</taxon>
        <taxon>Autonotataviridae</taxon>
        <taxon>Pollyceevirus</taxon>
        <taxon>Pollyceevirus pollyC</taxon>
    </lineage>
</organism>
<keyword evidence="2" id="KW-1185">Reference proteome</keyword>
<name>A0A2K9VHY6_9CAUD</name>
<dbReference type="Proteomes" id="UP000241341">
    <property type="component" value="Segment"/>
</dbReference>
<accession>A0A2K9VHY6</accession>
<gene>
    <name evidence="1" type="ORF">PsPhPollyC_gp07</name>
</gene>
<proteinExistence type="predicted"/>